<organism evidence="4 5">
    <name type="scientific">Cohnella phaseoli</name>
    <dbReference type="NCBI Taxonomy" id="456490"/>
    <lineage>
        <taxon>Bacteria</taxon>
        <taxon>Bacillati</taxon>
        <taxon>Bacillota</taxon>
        <taxon>Bacilli</taxon>
        <taxon>Bacillales</taxon>
        <taxon>Paenibacillaceae</taxon>
        <taxon>Cohnella</taxon>
    </lineage>
</organism>
<comment type="caution">
    <text evidence="4">The sequence shown here is derived from an EMBL/GenBank/DDBJ whole genome shotgun (WGS) entry which is preliminary data.</text>
</comment>
<accession>A0A3D9KNC3</accession>
<reference evidence="4 5" key="1">
    <citation type="submission" date="2018-07" db="EMBL/GenBank/DDBJ databases">
        <title>Genomic Encyclopedia of Type Strains, Phase III (KMG-III): the genomes of soil and plant-associated and newly described type strains.</title>
        <authorList>
            <person name="Whitman W."/>
        </authorList>
    </citation>
    <scope>NUCLEOTIDE SEQUENCE [LARGE SCALE GENOMIC DNA]</scope>
    <source>
        <strain evidence="4 5">CECT 7287</strain>
    </source>
</reference>
<dbReference type="Proteomes" id="UP000256977">
    <property type="component" value="Unassembled WGS sequence"/>
</dbReference>
<sequence length="369" mass="41148">MNQDKLTRALRDTRVFMPDRLPDRVREALDHAYEQLPDIDLTPIRKRRRNRKLLKRASVSLAAVLVAGILLIGSGFISPSMANSLKQIPWINSLYEHFGDAGLVTAVRSGMVTDKPYSQTKAGRTVTISDLMYDGARLSVAVKVHEEGKLSEEELEAFEVDGRVNGEQGPLSYSIGNTQWIDESTAVRIINIGHSGYDARMDQAYEFPDAFEFTFSIAMSSGKEYKFVVPIEKNAPGAIELTKSEIKNYEGVTLQIEKLVITPATINLVALLGVSANLEIEPPVRFYGNRFLQFALFDENGNEIKHVDLAGYNGFGEQDMFLGKQNFVGASTLPKSITIKPFARRIKGPDGKSENDYIHELEITMELPK</sequence>
<keyword evidence="5" id="KW-1185">Reference proteome</keyword>
<keyword evidence="1" id="KW-1133">Transmembrane helix</keyword>
<feature type="transmembrane region" description="Helical" evidence="1">
    <location>
        <begin position="53"/>
        <end position="77"/>
    </location>
</feature>
<dbReference type="OrthoDB" id="2639741at2"/>
<dbReference type="EMBL" id="QRDZ01000002">
    <property type="protein sequence ID" value="RED87811.1"/>
    <property type="molecule type" value="Genomic_DNA"/>
</dbReference>
<keyword evidence="1" id="KW-0812">Transmembrane</keyword>
<evidence type="ECO:0000259" key="3">
    <source>
        <dbReference type="Pfam" id="PF18705"/>
    </source>
</evidence>
<proteinExistence type="predicted"/>
<dbReference type="RefSeq" id="WP_116059196.1">
    <property type="nucleotide sequence ID" value="NZ_QRDZ01000002.1"/>
</dbReference>
<evidence type="ECO:0000313" key="5">
    <source>
        <dbReference type="Proteomes" id="UP000256977"/>
    </source>
</evidence>
<dbReference type="InterPro" id="IPR025436">
    <property type="entry name" value="DUF4179"/>
</dbReference>
<evidence type="ECO:0000259" key="2">
    <source>
        <dbReference type="Pfam" id="PF13786"/>
    </source>
</evidence>
<feature type="domain" description="DUF4179" evidence="2">
    <location>
        <begin position="56"/>
        <end position="144"/>
    </location>
</feature>
<keyword evidence="1" id="KW-0472">Membrane</keyword>
<evidence type="ECO:0000313" key="4">
    <source>
        <dbReference type="EMBL" id="RED87811.1"/>
    </source>
</evidence>
<dbReference type="Gene3D" id="2.60.40.1630">
    <property type="entry name" value="bacillus anthracis domain"/>
    <property type="match status" value="1"/>
</dbReference>
<name>A0A3D9KNC3_9BACL</name>
<dbReference type="Pfam" id="PF18705">
    <property type="entry name" value="DUF5643"/>
    <property type="match status" value="1"/>
</dbReference>
<dbReference type="AlphaFoldDB" id="A0A3D9KNC3"/>
<protein>
    <submittedName>
        <fullName evidence="4">Uncharacterized protein DUF4179</fullName>
    </submittedName>
</protein>
<feature type="domain" description="DUF5643" evidence="3">
    <location>
        <begin position="246"/>
        <end position="364"/>
    </location>
</feature>
<evidence type="ECO:0000256" key="1">
    <source>
        <dbReference type="SAM" id="Phobius"/>
    </source>
</evidence>
<dbReference type="Pfam" id="PF13786">
    <property type="entry name" value="DUF4179"/>
    <property type="match status" value="1"/>
</dbReference>
<dbReference type="InterPro" id="IPR040680">
    <property type="entry name" value="DUF5643"/>
</dbReference>
<gene>
    <name evidence="4" type="ORF">DFP98_102293</name>
</gene>